<gene>
    <name evidence="1" type="ORF">ACFSR3_09775</name>
</gene>
<dbReference type="RefSeq" id="WP_379820807.1">
    <property type="nucleotide sequence ID" value="NZ_JBHUMD010000024.1"/>
</dbReference>
<reference evidence="2" key="1">
    <citation type="journal article" date="2019" name="Int. J. Syst. Evol. Microbiol.">
        <title>The Global Catalogue of Microorganisms (GCM) 10K type strain sequencing project: providing services to taxonomists for standard genome sequencing and annotation.</title>
        <authorList>
            <consortium name="The Broad Institute Genomics Platform"/>
            <consortium name="The Broad Institute Genome Sequencing Center for Infectious Disease"/>
            <person name="Wu L."/>
            <person name="Ma J."/>
        </authorList>
    </citation>
    <scope>NUCLEOTIDE SEQUENCE [LARGE SCALE GENOMIC DNA]</scope>
    <source>
        <strain evidence="2">KCTC 42107</strain>
    </source>
</reference>
<proteinExistence type="predicted"/>
<dbReference type="InterPro" id="IPR026988">
    <property type="entry name" value="YaaC-like"/>
</dbReference>
<keyword evidence="2" id="KW-1185">Reference proteome</keyword>
<sequence>MPTKKITIDSKSVFVHKAILKPDFNKKSVLVDNPWEYVELWIKRQTNSNNALFYWQQAHGFYQATKQLPKTSSPLTAYYCFLNATKALLEIRNINYMDRHGVTGNSTGIASLSNENIKFQANGILAELSRLLGEPVNGEIFTFKKLIYNLSYIHRAYKLTYSSDPELFYPISDPHFVKIQNQNYAYFQAEITSEFYKNKNTINKLPSTLERDLGNPDKWIIRKKKRFKWVNGAANKANNLSRLTNYHKAVRTDIHFIYGSIDLWYFKRTGFGNAINKNSLTITFALMHRLSELSRYNPVRLKKHFDCQHNWLLSEFINLAPTQFIYTIACEITGQEFKIPGVRK</sequence>
<dbReference type="Pfam" id="PF14175">
    <property type="entry name" value="YaaC"/>
    <property type="match status" value="1"/>
</dbReference>
<evidence type="ECO:0000313" key="1">
    <source>
        <dbReference type="EMBL" id="MFD2602341.1"/>
    </source>
</evidence>
<dbReference type="Proteomes" id="UP001597480">
    <property type="component" value="Unassembled WGS sequence"/>
</dbReference>
<accession>A0ABW5NTC8</accession>
<dbReference type="EMBL" id="JBHUMD010000024">
    <property type="protein sequence ID" value="MFD2602341.1"/>
    <property type="molecule type" value="Genomic_DNA"/>
</dbReference>
<comment type="caution">
    <text evidence="1">The sequence shown here is derived from an EMBL/GenBank/DDBJ whole genome shotgun (WGS) entry which is preliminary data.</text>
</comment>
<evidence type="ECO:0000313" key="2">
    <source>
        <dbReference type="Proteomes" id="UP001597480"/>
    </source>
</evidence>
<name>A0ABW5NTC8_9FLAO</name>
<protein>
    <submittedName>
        <fullName evidence="1">YaaC family protein</fullName>
    </submittedName>
</protein>
<organism evidence="1 2">
    <name type="scientific">Flavobacterium suzhouense</name>
    <dbReference type="NCBI Taxonomy" id="1529638"/>
    <lineage>
        <taxon>Bacteria</taxon>
        <taxon>Pseudomonadati</taxon>
        <taxon>Bacteroidota</taxon>
        <taxon>Flavobacteriia</taxon>
        <taxon>Flavobacteriales</taxon>
        <taxon>Flavobacteriaceae</taxon>
        <taxon>Flavobacterium</taxon>
    </lineage>
</organism>